<dbReference type="SMART" id="SM00320">
    <property type="entry name" value="WD40"/>
    <property type="match status" value="2"/>
</dbReference>
<evidence type="ECO:0000313" key="6">
    <source>
        <dbReference type="Proteomes" id="UP001642464"/>
    </source>
</evidence>
<comment type="subcellular location">
    <subcellularLocation>
        <location evidence="1">Cytoplasm</location>
    </subcellularLocation>
</comment>
<keyword evidence="2" id="KW-0963">Cytoplasm</keyword>
<dbReference type="Proteomes" id="UP001642464">
    <property type="component" value="Unassembled WGS sequence"/>
</dbReference>
<organism evidence="5 6">
    <name type="scientific">Durusdinium trenchii</name>
    <dbReference type="NCBI Taxonomy" id="1381693"/>
    <lineage>
        <taxon>Eukaryota</taxon>
        <taxon>Sar</taxon>
        <taxon>Alveolata</taxon>
        <taxon>Dinophyceae</taxon>
        <taxon>Suessiales</taxon>
        <taxon>Symbiodiniaceae</taxon>
        <taxon>Durusdinium</taxon>
    </lineage>
</organism>
<keyword evidence="3" id="KW-0853">WD repeat</keyword>
<evidence type="ECO:0000256" key="1">
    <source>
        <dbReference type="ARBA" id="ARBA00004496"/>
    </source>
</evidence>
<gene>
    <name evidence="5" type="ORF">SCF082_LOCUS13270</name>
</gene>
<accession>A0ABP0JQ77</accession>
<reference evidence="5 6" key="1">
    <citation type="submission" date="2024-02" db="EMBL/GenBank/DDBJ databases">
        <authorList>
            <person name="Chen Y."/>
            <person name="Shah S."/>
            <person name="Dougan E. K."/>
            <person name="Thang M."/>
            <person name="Chan C."/>
        </authorList>
    </citation>
    <scope>NUCLEOTIDE SEQUENCE [LARGE SCALE GENOMIC DNA]</scope>
</reference>
<proteinExistence type="predicted"/>
<dbReference type="PANTHER" id="PTHR12442">
    <property type="entry name" value="DYNEIN INTERMEDIATE CHAIN"/>
    <property type="match status" value="1"/>
</dbReference>
<sequence>MQEAWDVALDFKNTSADAQTEGGGQFLSNPRFSGASSNEIDYACIITDHCDHLRIARIAGNRVVLAPSGKTDMGPDLIRWLLPSQAKRNEQFNTALMSQLGSFMRQQQLKENDEKTADGTCHGLNEIFMAAYHQKANPELSDPDGCMLVWCATEFADEQQAVLTAFSSAFSDGAMWQVNLRGSKPGIAELYEGHDGPVTGVHMHPHQGSDSGISSDTTTDLCLTSSFDWSIKLWRVKQFQSPVLTLDTFEDYVYDARWHPTHPAVFASTDGEGRDAQAAKKFGHQSYDVKIPTTEGRAAEAAVLANTDGRRPVACRLALNKCYWSMDGRKLATGDSEAFQLVF</sequence>
<dbReference type="InterPro" id="IPR001680">
    <property type="entry name" value="WD40_rpt"/>
</dbReference>
<evidence type="ECO:0000313" key="5">
    <source>
        <dbReference type="EMBL" id="CAK9016616.1"/>
    </source>
</evidence>
<evidence type="ECO:0000256" key="4">
    <source>
        <dbReference type="ARBA" id="ARBA00022737"/>
    </source>
</evidence>
<keyword evidence="6" id="KW-1185">Reference proteome</keyword>
<keyword evidence="4" id="KW-0677">Repeat</keyword>
<dbReference type="EMBL" id="CAXAMM010008180">
    <property type="protein sequence ID" value="CAK9016616.1"/>
    <property type="molecule type" value="Genomic_DNA"/>
</dbReference>
<dbReference type="InterPro" id="IPR015943">
    <property type="entry name" value="WD40/YVTN_repeat-like_dom_sf"/>
</dbReference>
<protein>
    <submittedName>
        <fullName evidence="5">Cytosolic (DH IC-2</fullName>
    </submittedName>
</protein>
<evidence type="ECO:0000256" key="2">
    <source>
        <dbReference type="ARBA" id="ARBA00022490"/>
    </source>
</evidence>
<dbReference type="Gene3D" id="2.130.10.10">
    <property type="entry name" value="YVTN repeat-like/Quinoprotein amine dehydrogenase"/>
    <property type="match status" value="1"/>
</dbReference>
<evidence type="ECO:0000256" key="3">
    <source>
        <dbReference type="ARBA" id="ARBA00022574"/>
    </source>
</evidence>
<name>A0ABP0JQ77_9DINO</name>
<dbReference type="PANTHER" id="PTHR12442:SF22">
    <property type="entry name" value="CYTOPLASMIC DYNEIN 1 INTERMEDIATE CHAIN-RELATED"/>
    <property type="match status" value="1"/>
</dbReference>
<dbReference type="InterPro" id="IPR050687">
    <property type="entry name" value="Dynein_IC"/>
</dbReference>
<dbReference type="SUPFAM" id="SSF50978">
    <property type="entry name" value="WD40 repeat-like"/>
    <property type="match status" value="1"/>
</dbReference>
<comment type="caution">
    <text evidence="5">The sequence shown here is derived from an EMBL/GenBank/DDBJ whole genome shotgun (WGS) entry which is preliminary data.</text>
</comment>
<dbReference type="InterPro" id="IPR036322">
    <property type="entry name" value="WD40_repeat_dom_sf"/>
</dbReference>